<dbReference type="InterPro" id="IPR038987">
    <property type="entry name" value="MoeA-like"/>
</dbReference>
<evidence type="ECO:0000259" key="1">
    <source>
        <dbReference type="Pfam" id="PF00994"/>
    </source>
</evidence>
<evidence type="ECO:0000313" key="3">
    <source>
        <dbReference type="EMBL" id="GAH66102.1"/>
    </source>
</evidence>
<dbReference type="SUPFAM" id="SSF53218">
    <property type="entry name" value="Molybdenum cofactor biosynthesis proteins"/>
    <property type="match status" value="1"/>
</dbReference>
<dbReference type="Gene3D" id="3.40.980.10">
    <property type="entry name" value="MoaB/Mog-like domain"/>
    <property type="match status" value="1"/>
</dbReference>
<dbReference type="CDD" id="cd00887">
    <property type="entry name" value="MoeA"/>
    <property type="match status" value="1"/>
</dbReference>
<dbReference type="Gene3D" id="2.170.190.11">
    <property type="entry name" value="Molybdopterin biosynthesis moea protein, domain 3"/>
    <property type="match status" value="1"/>
</dbReference>
<dbReference type="SUPFAM" id="SSF63882">
    <property type="entry name" value="MoeA N-terminal region -like"/>
    <property type="match status" value="1"/>
</dbReference>
<dbReference type="InterPro" id="IPR001453">
    <property type="entry name" value="MoaB/Mog_dom"/>
</dbReference>
<dbReference type="InterPro" id="IPR005110">
    <property type="entry name" value="MoeA_linker/N"/>
</dbReference>
<protein>
    <submittedName>
        <fullName evidence="3">Uncharacterized protein</fullName>
    </submittedName>
</protein>
<name>X1H9N7_9ZZZZ</name>
<feature type="domain" description="MoeA N-terminal and linker" evidence="2">
    <location>
        <begin position="8"/>
        <end position="172"/>
    </location>
</feature>
<comment type="caution">
    <text evidence="3">The sequence shown here is derived from an EMBL/GenBank/DDBJ whole genome shotgun (WGS) entry which is preliminary data.</text>
</comment>
<dbReference type="GO" id="GO:0061599">
    <property type="term" value="F:molybdopterin molybdotransferase activity"/>
    <property type="evidence" value="ECO:0007669"/>
    <property type="project" value="TreeGrafter"/>
</dbReference>
<dbReference type="InterPro" id="IPR036135">
    <property type="entry name" value="MoeA_linker/N_sf"/>
</dbReference>
<dbReference type="InterPro" id="IPR036425">
    <property type="entry name" value="MoaB/Mog-like_dom_sf"/>
</dbReference>
<dbReference type="PANTHER" id="PTHR10192">
    <property type="entry name" value="MOLYBDOPTERIN BIOSYNTHESIS PROTEIN"/>
    <property type="match status" value="1"/>
</dbReference>
<gene>
    <name evidence="3" type="ORF">S03H2_54366</name>
</gene>
<proteinExistence type="predicted"/>
<feature type="domain" description="MoaB/Mog" evidence="1">
    <location>
        <begin position="186"/>
        <end position="242"/>
    </location>
</feature>
<dbReference type="AlphaFoldDB" id="X1H9N7"/>
<dbReference type="PANTHER" id="PTHR10192:SF5">
    <property type="entry name" value="GEPHYRIN"/>
    <property type="match status" value="1"/>
</dbReference>
<dbReference type="GO" id="GO:0005737">
    <property type="term" value="C:cytoplasm"/>
    <property type="evidence" value="ECO:0007669"/>
    <property type="project" value="TreeGrafter"/>
</dbReference>
<dbReference type="Pfam" id="PF00994">
    <property type="entry name" value="MoCF_biosynth"/>
    <property type="match status" value="1"/>
</dbReference>
<feature type="non-terminal residue" evidence="3">
    <location>
        <position position="245"/>
    </location>
</feature>
<organism evidence="3">
    <name type="scientific">marine sediment metagenome</name>
    <dbReference type="NCBI Taxonomy" id="412755"/>
    <lineage>
        <taxon>unclassified sequences</taxon>
        <taxon>metagenomes</taxon>
        <taxon>ecological metagenomes</taxon>
    </lineage>
</organism>
<evidence type="ECO:0000259" key="2">
    <source>
        <dbReference type="Pfam" id="PF03453"/>
    </source>
</evidence>
<dbReference type="EMBL" id="BARU01034656">
    <property type="protein sequence ID" value="GAH66102.1"/>
    <property type="molecule type" value="Genomic_DNA"/>
</dbReference>
<dbReference type="Pfam" id="PF03453">
    <property type="entry name" value="MoeA_N"/>
    <property type="match status" value="1"/>
</dbReference>
<sequence length="245" mass="27200">MKFLQTIKVDEFKKLLASIPKIKTEEESVPLEESFNRVLFKDIISPIDVPHFRKSKMDGYAVIAKDTFPAEEDNLIEFELIETIPAGNKPLKKIHKGQCSYVATGAAIPEMADGVVMVEFSERDGNKVLISKAITPGTHIIEIGHDIKKGEIIINKDRLIDLSTLGILASCGINEVTIYKKLMVSLISTGNELVSEYVKELEVGKIYDINSTILKKAIENTGTSVQFLGIVKDEITELKHIIDDA</sequence>
<dbReference type="GO" id="GO:0006777">
    <property type="term" value="P:Mo-molybdopterin cofactor biosynthetic process"/>
    <property type="evidence" value="ECO:0007669"/>
    <property type="project" value="TreeGrafter"/>
</dbReference>
<accession>X1H9N7</accession>
<reference evidence="3" key="1">
    <citation type="journal article" date="2014" name="Front. Microbiol.">
        <title>High frequency of phylogenetically diverse reductive dehalogenase-homologous genes in deep subseafloor sedimentary metagenomes.</title>
        <authorList>
            <person name="Kawai M."/>
            <person name="Futagami T."/>
            <person name="Toyoda A."/>
            <person name="Takaki Y."/>
            <person name="Nishi S."/>
            <person name="Hori S."/>
            <person name="Arai W."/>
            <person name="Tsubouchi T."/>
            <person name="Morono Y."/>
            <person name="Uchiyama I."/>
            <person name="Ito T."/>
            <person name="Fujiyama A."/>
            <person name="Inagaki F."/>
            <person name="Takami H."/>
        </authorList>
    </citation>
    <scope>NUCLEOTIDE SEQUENCE</scope>
    <source>
        <strain evidence="3">Expedition CK06-06</strain>
    </source>
</reference>